<dbReference type="EMBL" id="CP036200">
    <property type="protein sequence ID" value="QBF81947.1"/>
    <property type="molecule type" value="Genomic_DNA"/>
</dbReference>
<accession>A0A411PED5</accession>
<dbReference type="RefSeq" id="WP_130597921.1">
    <property type="nucleotide sequence ID" value="NZ_CP036200.1"/>
</dbReference>
<dbReference type="AlphaFoldDB" id="A0A411PED5"/>
<evidence type="ECO:0000313" key="4">
    <source>
        <dbReference type="Proteomes" id="UP000291106"/>
    </source>
</evidence>
<evidence type="ECO:0000313" key="3">
    <source>
        <dbReference type="EMBL" id="QBF81947.1"/>
    </source>
</evidence>
<proteinExistence type="predicted"/>
<dbReference type="InterPro" id="IPR037401">
    <property type="entry name" value="SnoaL-like"/>
</dbReference>
<name>A0A411PED5_9GAMM</name>
<dbReference type="Pfam" id="PF13474">
    <property type="entry name" value="SnoaL_3"/>
    <property type="match status" value="1"/>
</dbReference>
<dbReference type="OrthoDB" id="271716at2"/>
<dbReference type="InterPro" id="IPR032710">
    <property type="entry name" value="NTF2-like_dom_sf"/>
</dbReference>
<evidence type="ECO:0000256" key="1">
    <source>
        <dbReference type="SAM" id="SignalP"/>
    </source>
</evidence>
<reference evidence="3 4" key="1">
    <citation type="submission" date="2019-02" db="EMBL/GenBank/DDBJ databases">
        <title>Shewanella sp. D4-2 isolated from Dokdo Island.</title>
        <authorList>
            <person name="Baek K."/>
        </authorList>
    </citation>
    <scope>NUCLEOTIDE SEQUENCE [LARGE SCALE GENOMIC DNA]</scope>
    <source>
        <strain evidence="3 4">D4-2</strain>
    </source>
</reference>
<feature type="domain" description="SnoaL-like" evidence="2">
    <location>
        <begin position="89"/>
        <end position="197"/>
    </location>
</feature>
<feature type="signal peptide" evidence="1">
    <location>
        <begin position="1"/>
        <end position="20"/>
    </location>
</feature>
<protein>
    <recommendedName>
        <fullName evidence="2">SnoaL-like domain-containing protein</fullName>
    </recommendedName>
</protein>
<dbReference type="KEGG" id="smai:EXU30_03965"/>
<gene>
    <name evidence="3" type="ORF">EXU30_03965</name>
</gene>
<dbReference type="Proteomes" id="UP000291106">
    <property type="component" value="Chromosome"/>
</dbReference>
<organism evidence="3 4">
    <name type="scientific">Shewanella maritima</name>
    <dbReference type="NCBI Taxonomy" id="2520507"/>
    <lineage>
        <taxon>Bacteria</taxon>
        <taxon>Pseudomonadati</taxon>
        <taxon>Pseudomonadota</taxon>
        <taxon>Gammaproteobacteria</taxon>
        <taxon>Alteromonadales</taxon>
        <taxon>Shewanellaceae</taxon>
        <taxon>Shewanella</taxon>
    </lineage>
</organism>
<dbReference type="Gene3D" id="3.10.450.50">
    <property type="match status" value="1"/>
</dbReference>
<keyword evidence="4" id="KW-1185">Reference proteome</keyword>
<dbReference type="SUPFAM" id="SSF54427">
    <property type="entry name" value="NTF2-like"/>
    <property type="match status" value="1"/>
</dbReference>
<keyword evidence="1" id="KW-0732">Signal</keyword>
<feature type="chain" id="PRO_5019086703" description="SnoaL-like domain-containing protein" evidence="1">
    <location>
        <begin position="21"/>
        <end position="210"/>
    </location>
</feature>
<evidence type="ECO:0000259" key="2">
    <source>
        <dbReference type="Pfam" id="PF13474"/>
    </source>
</evidence>
<sequence>MTLSINKLGLIAMLVTTVTAFDCLANDTKVETDDKPLEQTTTSSLTIDTELNTQSEQVSKESAGVITDLNDAIKLNDPQQLDEKDRQLINSLLNQLHESAETADWHLYFSLYHDQAVFIGTDATERWDMKLFRQYAEKTQGWRYELQSRKLIKVGDTVVFDEQLYSESYGVSRGTGAMVWTPQGWKVLQYHLSFPIPNDKAKRITSLIKQ</sequence>